<feature type="compositionally biased region" description="Basic and acidic residues" evidence="1">
    <location>
        <begin position="342"/>
        <end position="373"/>
    </location>
</feature>
<dbReference type="EMBL" id="KQ414657">
    <property type="protein sequence ID" value="KOC65712.1"/>
    <property type="molecule type" value="Genomic_DNA"/>
</dbReference>
<feature type="region of interest" description="Disordered" evidence="1">
    <location>
        <begin position="321"/>
        <end position="373"/>
    </location>
</feature>
<accession>A0A0L7R4A6</accession>
<reference evidence="2 3" key="1">
    <citation type="submission" date="2015-07" db="EMBL/GenBank/DDBJ databases">
        <title>The genome of Habropoda laboriosa.</title>
        <authorList>
            <person name="Pan H."/>
            <person name="Kapheim K."/>
        </authorList>
    </citation>
    <scope>NUCLEOTIDE SEQUENCE [LARGE SCALE GENOMIC DNA]</scope>
    <source>
        <strain evidence="2">0110345459</strain>
    </source>
</reference>
<feature type="region of interest" description="Disordered" evidence="1">
    <location>
        <begin position="186"/>
        <end position="210"/>
    </location>
</feature>
<gene>
    <name evidence="2" type="ORF">WH47_10174</name>
</gene>
<keyword evidence="3" id="KW-1185">Reference proteome</keyword>
<name>A0A0L7R4A6_9HYME</name>
<dbReference type="AlphaFoldDB" id="A0A0L7R4A6"/>
<proteinExistence type="predicted"/>
<dbReference type="Proteomes" id="UP000053825">
    <property type="component" value="Unassembled WGS sequence"/>
</dbReference>
<evidence type="ECO:0000256" key="1">
    <source>
        <dbReference type="SAM" id="MobiDB-lite"/>
    </source>
</evidence>
<sequence length="470" mass="52619">MSTGFKRVISKTLVRQVIATSVQYDTAVHRRERRVQGVGIVLSSFHLPQPLATTLHGYAGIQAICRLADEPIERTVRIGGALRISPGMSEEDRRKGWRLEGCSEGRKKKTKKGVEALCTGRQVRNDDGGAVARYALKRTPMKHSNDATRSPPSRTGIDILMLHAHGSLTNGALTLDVLPKLEHPSSRKSVRIGESSSIKGPISDDKDLEMNGPCHSTCSLSSERATTTLWTIPSSFSLLPRRAVFAKQRCLKLLIALPDKRKNHLTIDDRNEEFTTIWNDNDSTPIHSDSFLVSHGVVNSVTLVSDDLRDGGYDGIITETRRVSGGVTRPMQQQQQQQQSVERPERDSRWNKEDEEKGRIEEKRGNEKGCREARTTTNFAKHMRDTRAGRLPKYPELFVRACSRELVKTQTSSSSSYALTPTTPRASYLLFRLGSCTYKRRESILHLTWARATPPPPFAHYSMGLRVSYS</sequence>
<evidence type="ECO:0000313" key="3">
    <source>
        <dbReference type="Proteomes" id="UP000053825"/>
    </source>
</evidence>
<evidence type="ECO:0000313" key="2">
    <source>
        <dbReference type="EMBL" id="KOC65712.1"/>
    </source>
</evidence>
<organism evidence="2 3">
    <name type="scientific">Habropoda laboriosa</name>
    <dbReference type="NCBI Taxonomy" id="597456"/>
    <lineage>
        <taxon>Eukaryota</taxon>
        <taxon>Metazoa</taxon>
        <taxon>Ecdysozoa</taxon>
        <taxon>Arthropoda</taxon>
        <taxon>Hexapoda</taxon>
        <taxon>Insecta</taxon>
        <taxon>Pterygota</taxon>
        <taxon>Neoptera</taxon>
        <taxon>Endopterygota</taxon>
        <taxon>Hymenoptera</taxon>
        <taxon>Apocrita</taxon>
        <taxon>Aculeata</taxon>
        <taxon>Apoidea</taxon>
        <taxon>Anthophila</taxon>
        <taxon>Apidae</taxon>
        <taxon>Habropoda</taxon>
    </lineage>
</organism>
<protein>
    <submittedName>
        <fullName evidence="2">Uncharacterized protein</fullName>
    </submittedName>
</protein>